<dbReference type="EMBL" id="PZQS01000011">
    <property type="protein sequence ID" value="PVD21796.1"/>
    <property type="molecule type" value="Genomic_DNA"/>
</dbReference>
<evidence type="ECO:0000313" key="5">
    <source>
        <dbReference type="Proteomes" id="UP000245119"/>
    </source>
</evidence>
<reference evidence="4 5" key="1">
    <citation type="submission" date="2018-04" db="EMBL/GenBank/DDBJ databases">
        <title>The genome of golden apple snail Pomacea canaliculata provides insight into stress tolerance and invasive adaptation.</title>
        <authorList>
            <person name="Liu C."/>
            <person name="Liu B."/>
            <person name="Ren Y."/>
            <person name="Zhang Y."/>
            <person name="Wang H."/>
            <person name="Li S."/>
            <person name="Jiang F."/>
            <person name="Yin L."/>
            <person name="Zhang G."/>
            <person name="Qian W."/>
            <person name="Fan W."/>
        </authorList>
    </citation>
    <scope>NUCLEOTIDE SEQUENCE [LARGE SCALE GENOMIC DNA]</scope>
    <source>
        <strain evidence="4">SZHN2017</strain>
        <tissue evidence="4">Muscle</tissue>
    </source>
</reference>
<sequence length="2963" mass="337702">MKRQVQTVTAVKMIPATTEICGSHLCRLTHQLVLLLCVFCVVPSATQDGKITCSVPSVYPYQETVLMCHFPEDVMVSKKDFTVYYYAPRGSAEAVLDCWWVRGLLDCYTKSGLKYNKRVGRNLNLTFSEVTRAHEGIYACQVAGYGSSFLETCNLNLEIGVVKCFWDNGLQKCQTEEGYQYNMDVSSYLKMTIPSQDKRKHIPTLVGTAASDEEKNYTTSDCGARNSISSPGAVDLLYGFYCTRGAEGQEGRSHGLIMCYTEQFRGGDREMDPMIERKDKKNEVTEKFKKVLLQDVGKMYPNMLDGCYFVPPVYFNKLRYTKKSVVGQVIYIPDPPNDSYVRHDRAMKHVLYCLHHMAEHGQEKMFVLTQFNYNDYLNNPGEEYRKHLLPVFDSLKNKNKDKHVGCFDVMIIHRQYGVVIGVVKSLSDKDDGRKESEQETDHQLAKDISEGIQQLVKADRVIQHFMSDQQQCPPVQLTLMLPNVTRSTLQRALNNHADVAKNLRECMKNMEPPTELCLCADDVSNPLSPYDVDPTVMSHLTEWWDRLMSSPADGPAMSDELFCGGATSSGSDIFRGSSITQLPKTLEQSVSVIGSLFERITLYPGNLELLDRPRVLLTGPPGTGKSRMLALVGRKWISEGHSVYIINTRMLSNSDDKITCSIPSVERFQDTVLTCHFPEDLSVTKKDFTVYHYVEQGNPGKRNRDSSLTKEEESPMVSPEIQPDKMTERFQDFLLNKVKDMYPNMLDDCYFVPPLYFNKTQYAEKSVVDQVFYVPHPPNLKDIRHDRAMQHVIHCLRHMVEQYQEQMFVLTQFKYDDYLRCPSSEYTGHRLPVPCGLEGGTRDQDIGCFDVFIIHRLHGVVVGVVKTFSDKDDGSENGQQRTDELLISEVSKGLRQLQRADRMIQHLVFCGPATVSTLETDESKVYQLPKTLNEAVMLTGDLFERLTLNLDIEDLKRPRVCLAGPPGTGKSKILALVGKKWISEGHTVHLINTCAERSDAITQLHKLLLQSSTGQSPDTPVKGTEERIKRLISEEKENTFFSLIDEPDADKKKLTDLQGFLQKLNDRLPDLHLWLAICSSDMAPLAGRESHSASPSAAPLQSYVRHISDGIASVDKITRSIPSVEPLQDTVLTCHFPEDLSVTKKDFTIYHYVDQGNPEAVLDCWWIRGSQECYSKPGFTYDKRVSRSLNLTVERVVDGHVGTYACQISGYGSTSLETCEFLLDAHNTCNISKESSDSQITLNCFFNEDIEKTQKNFTVYKHNEQENLINRTVVVDCWWENGNPRCWGEKGYLYEEKVSTYFKMAIPMATNEKTYIYSCWHGGSHGHKGKTCSFRMDSNGVQPETKKNLDTVALGTSLGVLTLIATVIAGLVVFMKKRRKNVSMSVMKDEEFPMVSPENQPDKVTEEFQAFLLDKVNDMYPDMLNECYFVPPVYFNKTRYSEKKFADQVFYVPHPPNVKDILYDRAMQHVIHCLRHMAEQYQEHMFVLTQFSYDDYLRCPSPEYTGHRLPVPKTSRRGGWIVKTVGDKDDGSKDGERRKDELFSSAVSEGLRQLQRAESMIQHLMSDISPIPVRLSLMLPNITKSTLRRAFDRTEKGKYHKTMETTLSTVFVLTTCPIHRDPRMSIPIFCGPATVSAFEIDDVKLSQLPKTLSEAVMLTGDLYERLTLSPDVANLLEEPRVCLAGPPGTGKSKMLAIVGKKWISEGHTVHLINTCSEISDATQQLQNLLLQNCTGHSPDIPVKSVKRVFCNIKNSKEIDKTIRLLISEEKGKIYCALIDEPDEDKEKLKNLQEFLQKLNERLPDSRVWMAICHPDFNPPGWTVKPLKIPFTCPSSVIREAWKEKHEALFSTKTHLLPTDGLPVKIICHTGQGHRKEPRDCDACGNEIVKFFTRDLRVVTQDTHSATEYLQPPSLQTSSRQSPILQWKDILFLFENKVTRDSPMIQLLKESGIQVQVIKEKKNVQTKLFVTDVRFSDGIFTDDKSTCSIPSVKRFQDTVLTCHFPEDLSVTKKDFTVYHYVEQGTPESVLDCWWIRGSQECYPKPGFTFDKRVSRSLNLTVDRVDDKHVGKYACQIAGYGSRFFETCEFMFKLDTHNTCKISKENDSLVTLTCFFNEDINKTQKNFYVYKHNEQEKLIVVYCLWENGNPRCRGEKGYQYEIKFSTYFNMAIPMATNKKTYNYSCWIGGSHGDQVKTCSLAIDGVQPERKKGVDTVALGASLGVLVLTATAIAGLVVFVRKRRRNRFPSVTQEEEIPMMSPENQHEKVTEEFQAFLLHNINDMYPNLLNECYFVPPVYFNKTRYSQKSVANEVYYVPNPPDQKDLRHDRAMQHVIHYLRHMAEQYQEQMFVLTQFSYDDYLRCPSPEYTGHHLPVPGGLEGGTHDQDIGCFDVLIIHRYYGVVVGVVKTVRDKDDGREDWEQRKDELLISEMSEGLRQLQRAESMIQHLMSDMSLIPVVRRALMFPNITKSTLRRAFYRTSKGKDDKTMETTIELCLCADHLSHPSRPWDVDSNVMTVFREWWQGLRSSASHGPAMSDDVYQDMIARFCGPATVSAFEIDDVKYSPLPKTLSEAVMLTGELFERLTLSLDMANLLQEPRVCLAGPHGTGKSKTLALVGKTWISEGHTVHVINTCAERSDAITQLYNLLLQYSTGHSPDTHVKSVIRMFCNIDSSREIDDTIRSLISEKKGKTYCALIDEPDEDNLNATVRLHVSHREKLKNLQEFLQKLNERLPDNRVWVAISRHNFNPPGWTVEPLKIPFTCPPSVMRKAYTQNTEYLQPTSLQTAGGQSPSIQWKDVLFLFEIKVTEDSPMIQLLKDSGENITCTVPSVQMFQNAVLKCNFSKDLNVTKNECTVNYYLDHTLIQCRHLRAYISSPSDMTLDRSMQQVIHCLRHLVTQSQEQMFVLTQFKHPDYLKSPGPDYTAHRLPLPAGLNSDTRDQDIKVFDFLIIHSRHGVLVGLSRDS</sequence>
<feature type="transmembrane region" description="Helical" evidence="2">
    <location>
        <begin position="1352"/>
        <end position="1374"/>
    </location>
</feature>
<evidence type="ECO:0000256" key="2">
    <source>
        <dbReference type="SAM" id="Phobius"/>
    </source>
</evidence>
<keyword evidence="5" id="KW-1185">Reference proteome</keyword>
<dbReference type="SMART" id="SM00409">
    <property type="entry name" value="IG"/>
    <property type="match status" value="3"/>
</dbReference>
<protein>
    <recommendedName>
        <fullName evidence="3">Immunoglobulin domain-containing protein</fullName>
    </recommendedName>
</protein>
<evidence type="ECO:0000259" key="3">
    <source>
        <dbReference type="SMART" id="SM00409"/>
    </source>
</evidence>
<keyword evidence="2" id="KW-0812">Transmembrane</keyword>
<dbReference type="SUPFAM" id="SSF52540">
    <property type="entry name" value="P-loop containing nucleoside triphosphate hydrolases"/>
    <property type="match status" value="4"/>
</dbReference>
<feature type="transmembrane region" description="Helical" evidence="2">
    <location>
        <begin position="2214"/>
        <end position="2237"/>
    </location>
</feature>
<comment type="caution">
    <text evidence="4">The sequence shown here is derived from an EMBL/GenBank/DDBJ whole genome shotgun (WGS) entry which is preliminary data.</text>
</comment>
<accession>A0A2T7NKW0</accession>
<evidence type="ECO:0000256" key="1">
    <source>
        <dbReference type="SAM" id="MobiDB-lite"/>
    </source>
</evidence>
<gene>
    <name evidence="4" type="ORF">C0Q70_17597</name>
</gene>
<dbReference type="InterPro" id="IPR027417">
    <property type="entry name" value="P-loop_NTPase"/>
</dbReference>
<feature type="domain" description="Immunoglobulin" evidence="3">
    <location>
        <begin position="1119"/>
        <end position="1226"/>
    </location>
</feature>
<keyword evidence="2" id="KW-0472">Membrane</keyword>
<dbReference type="OrthoDB" id="6370831at2759"/>
<feature type="compositionally biased region" description="Basic and acidic residues" evidence="1">
    <location>
        <begin position="702"/>
        <end position="713"/>
    </location>
</feature>
<evidence type="ECO:0000313" key="4">
    <source>
        <dbReference type="EMBL" id="PVD21796.1"/>
    </source>
</evidence>
<name>A0A2T7NKW0_POMCA</name>
<dbReference type="InterPro" id="IPR003599">
    <property type="entry name" value="Ig_sub"/>
</dbReference>
<keyword evidence="2" id="KW-1133">Transmembrane helix</keyword>
<proteinExistence type="predicted"/>
<feature type="domain" description="Immunoglobulin" evidence="3">
    <location>
        <begin position="53"/>
        <end position="158"/>
    </location>
</feature>
<dbReference type="Proteomes" id="UP000245119">
    <property type="component" value="Linkage Group LG11"/>
</dbReference>
<organism evidence="4 5">
    <name type="scientific">Pomacea canaliculata</name>
    <name type="common">Golden apple snail</name>
    <dbReference type="NCBI Taxonomy" id="400727"/>
    <lineage>
        <taxon>Eukaryota</taxon>
        <taxon>Metazoa</taxon>
        <taxon>Spiralia</taxon>
        <taxon>Lophotrochozoa</taxon>
        <taxon>Mollusca</taxon>
        <taxon>Gastropoda</taxon>
        <taxon>Caenogastropoda</taxon>
        <taxon>Architaenioglossa</taxon>
        <taxon>Ampullarioidea</taxon>
        <taxon>Ampullariidae</taxon>
        <taxon>Pomacea</taxon>
    </lineage>
</organism>
<feature type="region of interest" description="Disordered" evidence="1">
    <location>
        <begin position="697"/>
        <end position="719"/>
    </location>
</feature>
<feature type="domain" description="Immunoglobulin" evidence="3">
    <location>
        <begin position="1986"/>
        <end position="2091"/>
    </location>
</feature>